<keyword evidence="3" id="KW-0547">Nucleotide-binding</keyword>
<dbReference type="Gene3D" id="3.30.470.20">
    <property type="entry name" value="ATP-grasp fold, B domain"/>
    <property type="match status" value="1"/>
</dbReference>
<feature type="domain" description="ATP-grasp fold succinyl-CoA synthetase-type" evidence="5">
    <location>
        <begin position="2"/>
        <end position="50"/>
    </location>
</feature>
<dbReference type="OrthoDB" id="1552at2759"/>
<dbReference type="GO" id="GO:0004776">
    <property type="term" value="F:succinate-CoA ligase (GDP-forming) activity"/>
    <property type="evidence" value="ECO:0007669"/>
    <property type="project" value="TreeGrafter"/>
</dbReference>
<dbReference type="SUPFAM" id="SSF52210">
    <property type="entry name" value="Succinyl-CoA synthetase domains"/>
    <property type="match status" value="1"/>
</dbReference>
<comment type="pathway">
    <text evidence="1">Carbohydrate metabolism; tricarboxylic acid cycle; succinate from succinyl-CoA (ligase route): step 1/1.</text>
</comment>
<dbReference type="Gene3D" id="3.40.50.261">
    <property type="entry name" value="Succinyl-CoA synthetase domains"/>
    <property type="match status" value="2"/>
</dbReference>
<protein>
    <submittedName>
        <fullName evidence="6">SUCLG2</fullName>
    </submittedName>
</protein>
<dbReference type="Pfam" id="PF00549">
    <property type="entry name" value="Ligase_CoA"/>
    <property type="match status" value="1"/>
</dbReference>
<feature type="domain" description="ATP-citrate synthase/succinyl-CoA ligase C-terminal" evidence="4">
    <location>
        <begin position="140"/>
        <end position="211"/>
    </location>
</feature>
<dbReference type="GO" id="GO:0006099">
    <property type="term" value="P:tricarboxylic acid cycle"/>
    <property type="evidence" value="ECO:0007669"/>
    <property type="project" value="UniProtKB-UniPathway"/>
</dbReference>
<sequence>MKGITDEQADKMASNLGFTGNSHSQAAEQIKRMYEFFLSVDATQVEINPFGKTPSGDVVCFDSKISFDENAAYRQKDIFAMDDKAEVDAREIEAEKNNLNYIGLDGSIGCFVNGAGLAMATMDMIKLCAESRPTSSTVEGVNSVLVNIFGGIVNCATVATGIVNAAKALGLNLPLIVRLEGQNVEAAKKILADSQLPIISVNGFEEAARKAPLIYTVYIFYFCQPTCFACHHPSYPFVPLALLLI</sequence>
<dbReference type="GO" id="GO:0006104">
    <property type="term" value="P:succinyl-CoA metabolic process"/>
    <property type="evidence" value="ECO:0007669"/>
    <property type="project" value="TreeGrafter"/>
</dbReference>
<evidence type="ECO:0000259" key="5">
    <source>
        <dbReference type="Pfam" id="PF08442"/>
    </source>
</evidence>
<dbReference type="GO" id="GO:0042709">
    <property type="term" value="C:succinate-CoA ligase complex"/>
    <property type="evidence" value="ECO:0007669"/>
    <property type="project" value="TreeGrafter"/>
</dbReference>
<dbReference type="AlphaFoldDB" id="A0A7J7JNB5"/>
<name>A0A7J7JNB5_BUGNE</name>
<dbReference type="GO" id="GO:0000166">
    <property type="term" value="F:nucleotide binding"/>
    <property type="evidence" value="ECO:0007669"/>
    <property type="project" value="UniProtKB-KW"/>
</dbReference>
<dbReference type="EMBL" id="VXIV02002180">
    <property type="protein sequence ID" value="KAF6026926.1"/>
    <property type="molecule type" value="Genomic_DNA"/>
</dbReference>
<dbReference type="PANTHER" id="PTHR11815:SF10">
    <property type="entry name" value="SUCCINATE--COA LIGASE [GDP-FORMING] SUBUNIT BETA, MITOCHONDRIAL"/>
    <property type="match status" value="1"/>
</dbReference>
<evidence type="ECO:0000256" key="1">
    <source>
        <dbReference type="ARBA" id="ARBA00005064"/>
    </source>
</evidence>
<dbReference type="Pfam" id="PF08442">
    <property type="entry name" value="ATP-grasp_2"/>
    <property type="match status" value="1"/>
</dbReference>
<dbReference type="UniPathway" id="UPA00223">
    <property type="reaction ID" value="UER00999"/>
</dbReference>
<keyword evidence="2" id="KW-0436">Ligase</keyword>
<organism evidence="6 7">
    <name type="scientific">Bugula neritina</name>
    <name type="common">Brown bryozoan</name>
    <name type="synonym">Sertularia neritina</name>
    <dbReference type="NCBI Taxonomy" id="10212"/>
    <lineage>
        <taxon>Eukaryota</taxon>
        <taxon>Metazoa</taxon>
        <taxon>Spiralia</taxon>
        <taxon>Lophotrochozoa</taxon>
        <taxon>Bryozoa</taxon>
        <taxon>Gymnolaemata</taxon>
        <taxon>Cheilostomatida</taxon>
        <taxon>Flustrina</taxon>
        <taxon>Buguloidea</taxon>
        <taxon>Bugulidae</taxon>
        <taxon>Bugula</taxon>
    </lineage>
</organism>
<reference evidence="6" key="1">
    <citation type="submission" date="2020-06" db="EMBL/GenBank/DDBJ databases">
        <title>Draft genome of Bugula neritina, a colonial animal packing powerful symbionts and potential medicines.</title>
        <authorList>
            <person name="Rayko M."/>
        </authorList>
    </citation>
    <scope>NUCLEOTIDE SEQUENCE [LARGE SCALE GENOMIC DNA]</scope>
    <source>
        <strain evidence="6">Kwan_BN1</strain>
    </source>
</reference>
<dbReference type="SUPFAM" id="SSF56059">
    <property type="entry name" value="Glutathione synthetase ATP-binding domain-like"/>
    <property type="match status" value="1"/>
</dbReference>
<dbReference type="Proteomes" id="UP000593567">
    <property type="component" value="Unassembled WGS sequence"/>
</dbReference>
<evidence type="ECO:0000259" key="4">
    <source>
        <dbReference type="Pfam" id="PF00549"/>
    </source>
</evidence>
<evidence type="ECO:0000313" key="7">
    <source>
        <dbReference type="Proteomes" id="UP000593567"/>
    </source>
</evidence>
<proteinExistence type="predicted"/>
<gene>
    <name evidence="6" type="ORF">EB796_014761</name>
</gene>
<dbReference type="InterPro" id="IPR005811">
    <property type="entry name" value="SUCC_ACL_C"/>
</dbReference>
<dbReference type="InterPro" id="IPR016102">
    <property type="entry name" value="Succinyl-CoA_synth-like"/>
</dbReference>
<keyword evidence="7" id="KW-1185">Reference proteome</keyword>
<accession>A0A7J7JNB5</accession>
<comment type="caution">
    <text evidence="6">The sequence shown here is derived from an EMBL/GenBank/DDBJ whole genome shotgun (WGS) entry which is preliminary data.</text>
</comment>
<evidence type="ECO:0000256" key="2">
    <source>
        <dbReference type="ARBA" id="ARBA00022598"/>
    </source>
</evidence>
<dbReference type="GO" id="GO:0005739">
    <property type="term" value="C:mitochondrion"/>
    <property type="evidence" value="ECO:0007669"/>
    <property type="project" value="TreeGrafter"/>
</dbReference>
<dbReference type="PANTHER" id="PTHR11815">
    <property type="entry name" value="SUCCINYL-COA SYNTHETASE BETA CHAIN"/>
    <property type="match status" value="1"/>
</dbReference>
<evidence type="ECO:0000256" key="3">
    <source>
        <dbReference type="ARBA" id="ARBA00022741"/>
    </source>
</evidence>
<dbReference type="InterPro" id="IPR013650">
    <property type="entry name" value="ATP-grasp_succ-CoA_synth-type"/>
</dbReference>
<evidence type="ECO:0000313" key="6">
    <source>
        <dbReference type="EMBL" id="KAF6026926.1"/>
    </source>
</evidence>